<dbReference type="Proteomes" id="UP000095283">
    <property type="component" value="Unplaced"/>
</dbReference>
<keyword evidence="2" id="KW-1185">Reference proteome</keyword>
<keyword evidence="1" id="KW-0812">Transmembrane</keyword>
<organism evidence="2 3">
    <name type="scientific">Heterorhabditis bacteriophora</name>
    <name type="common">Entomopathogenic nematode worm</name>
    <dbReference type="NCBI Taxonomy" id="37862"/>
    <lineage>
        <taxon>Eukaryota</taxon>
        <taxon>Metazoa</taxon>
        <taxon>Ecdysozoa</taxon>
        <taxon>Nematoda</taxon>
        <taxon>Chromadorea</taxon>
        <taxon>Rhabditida</taxon>
        <taxon>Rhabditina</taxon>
        <taxon>Rhabditomorpha</taxon>
        <taxon>Strongyloidea</taxon>
        <taxon>Heterorhabditidae</taxon>
        <taxon>Heterorhabditis</taxon>
    </lineage>
</organism>
<proteinExistence type="predicted"/>
<dbReference type="WBParaSite" id="Hba_18444">
    <property type="protein sequence ID" value="Hba_18444"/>
    <property type="gene ID" value="Hba_18444"/>
</dbReference>
<sequence>MPITGGAMVSVFYSGCAPHAALVVVVNLVIFVEQPESAFYRPFVSLPAIHSFKPISLLSNLSVAVMASQDKIIPFVLDSNGLFSDSH</sequence>
<evidence type="ECO:0000313" key="3">
    <source>
        <dbReference type="WBParaSite" id="Hba_18444"/>
    </source>
</evidence>
<accession>A0A1I7XL45</accession>
<reference evidence="3" key="1">
    <citation type="submission" date="2016-11" db="UniProtKB">
        <authorList>
            <consortium name="WormBaseParasite"/>
        </authorList>
    </citation>
    <scope>IDENTIFICATION</scope>
</reference>
<evidence type="ECO:0000313" key="2">
    <source>
        <dbReference type="Proteomes" id="UP000095283"/>
    </source>
</evidence>
<feature type="transmembrane region" description="Helical" evidence="1">
    <location>
        <begin position="12"/>
        <end position="32"/>
    </location>
</feature>
<name>A0A1I7XL45_HETBA</name>
<keyword evidence="1" id="KW-0472">Membrane</keyword>
<keyword evidence="1" id="KW-1133">Transmembrane helix</keyword>
<evidence type="ECO:0000256" key="1">
    <source>
        <dbReference type="SAM" id="Phobius"/>
    </source>
</evidence>
<dbReference type="AlphaFoldDB" id="A0A1I7XL45"/>
<protein>
    <submittedName>
        <fullName evidence="3">Secreted protein</fullName>
    </submittedName>
</protein>